<reference evidence="2 3" key="1">
    <citation type="journal article" date="2019" name="Sci. Rep.">
        <title>Orb-weaving spider Araneus ventricosus genome elucidates the spidroin gene catalogue.</title>
        <authorList>
            <person name="Kono N."/>
            <person name="Nakamura H."/>
            <person name="Ohtoshi R."/>
            <person name="Moran D.A.P."/>
            <person name="Shinohara A."/>
            <person name="Yoshida Y."/>
            <person name="Fujiwara M."/>
            <person name="Mori M."/>
            <person name="Tomita M."/>
            <person name="Arakawa K."/>
        </authorList>
    </citation>
    <scope>NUCLEOTIDE SEQUENCE [LARGE SCALE GENOMIC DNA]</scope>
</reference>
<evidence type="ECO:0000313" key="3">
    <source>
        <dbReference type="Proteomes" id="UP000499080"/>
    </source>
</evidence>
<feature type="region of interest" description="Disordered" evidence="1">
    <location>
        <begin position="1"/>
        <end position="23"/>
    </location>
</feature>
<proteinExistence type="predicted"/>
<evidence type="ECO:0000313" key="2">
    <source>
        <dbReference type="EMBL" id="GBO31705.1"/>
    </source>
</evidence>
<dbReference type="EMBL" id="BGPR01055042">
    <property type="protein sequence ID" value="GBO31705.1"/>
    <property type="molecule type" value="Genomic_DNA"/>
</dbReference>
<dbReference type="Proteomes" id="UP000499080">
    <property type="component" value="Unassembled WGS sequence"/>
</dbReference>
<name>A0A4Y2W362_ARAVE</name>
<comment type="caution">
    <text evidence="2">The sequence shown here is derived from an EMBL/GenBank/DDBJ whole genome shotgun (WGS) entry which is preliminary data.</text>
</comment>
<gene>
    <name evidence="2" type="ORF">AVEN_78675_1</name>
</gene>
<keyword evidence="3" id="KW-1185">Reference proteome</keyword>
<dbReference type="AlphaFoldDB" id="A0A4Y2W362"/>
<accession>A0A4Y2W362</accession>
<evidence type="ECO:0000256" key="1">
    <source>
        <dbReference type="SAM" id="MobiDB-lite"/>
    </source>
</evidence>
<organism evidence="2 3">
    <name type="scientific">Araneus ventricosus</name>
    <name type="common">Orbweaver spider</name>
    <name type="synonym">Epeira ventricosa</name>
    <dbReference type="NCBI Taxonomy" id="182803"/>
    <lineage>
        <taxon>Eukaryota</taxon>
        <taxon>Metazoa</taxon>
        <taxon>Ecdysozoa</taxon>
        <taxon>Arthropoda</taxon>
        <taxon>Chelicerata</taxon>
        <taxon>Arachnida</taxon>
        <taxon>Araneae</taxon>
        <taxon>Araneomorphae</taxon>
        <taxon>Entelegynae</taxon>
        <taxon>Araneoidea</taxon>
        <taxon>Araneidae</taxon>
        <taxon>Araneus</taxon>
    </lineage>
</organism>
<sequence length="127" mass="14211">MSGRHPNAFHNKSSARSCPGARLADNPRSKAIKSDLAHTTSLSVPFVTLVQLCVLLNSQCVTLSSILVCLLFTPTYALTRRLTNHAMPPVTFLELEIILEQEWQKIPQERVDNLIALFTSTVHWEDV</sequence>
<protein>
    <submittedName>
        <fullName evidence="2">Uncharacterized protein</fullName>
    </submittedName>
</protein>